<feature type="region of interest" description="Disordered" evidence="1">
    <location>
        <begin position="16"/>
        <end position="47"/>
    </location>
</feature>
<evidence type="ECO:0000313" key="2">
    <source>
        <dbReference type="EMBL" id="VDK38435.1"/>
    </source>
</evidence>
<keyword evidence="3" id="KW-1185">Reference proteome</keyword>
<dbReference type="AlphaFoldDB" id="A0A3P6QE36"/>
<dbReference type="EMBL" id="UYRU01005170">
    <property type="protein sequence ID" value="VDK38435.1"/>
    <property type="molecule type" value="Genomic_DNA"/>
</dbReference>
<proteinExistence type="predicted"/>
<protein>
    <submittedName>
        <fullName evidence="2">Uncharacterized protein</fullName>
    </submittedName>
</protein>
<reference evidence="2 3" key="1">
    <citation type="submission" date="2018-11" db="EMBL/GenBank/DDBJ databases">
        <authorList>
            <consortium name="Pathogen Informatics"/>
        </authorList>
    </citation>
    <scope>NUCLEOTIDE SEQUENCE [LARGE SCALE GENOMIC DNA]</scope>
</reference>
<accession>A0A3P6QE36</accession>
<gene>
    <name evidence="2" type="ORF">DILT_LOCUS944</name>
</gene>
<evidence type="ECO:0000256" key="1">
    <source>
        <dbReference type="SAM" id="MobiDB-lite"/>
    </source>
</evidence>
<evidence type="ECO:0000313" key="3">
    <source>
        <dbReference type="Proteomes" id="UP000281553"/>
    </source>
</evidence>
<sequence length="113" mass="12736">MPLQSRTSLKRHPPLLSALAPLMPRHPPNHHHNLPPADREQQTARTSGVISSLGFPLKLEARPLRASLRFLQTNSTLLPVVQSGSSICPTWRNWACFQSWLYCKVKAMDCQSK</sequence>
<name>A0A3P6QE36_DIBLA</name>
<organism evidence="2 3">
    <name type="scientific">Dibothriocephalus latus</name>
    <name type="common">Fish tapeworm</name>
    <name type="synonym">Diphyllobothrium latum</name>
    <dbReference type="NCBI Taxonomy" id="60516"/>
    <lineage>
        <taxon>Eukaryota</taxon>
        <taxon>Metazoa</taxon>
        <taxon>Spiralia</taxon>
        <taxon>Lophotrochozoa</taxon>
        <taxon>Platyhelminthes</taxon>
        <taxon>Cestoda</taxon>
        <taxon>Eucestoda</taxon>
        <taxon>Diphyllobothriidea</taxon>
        <taxon>Diphyllobothriidae</taxon>
        <taxon>Dibothriocephalus</taxon>
    </lineage>
</organism>
<dbReference type="Proteomes" id="UP000281553">
    <property type="component" value="Unassembled WGS sequence"/>
</dbReference>